<sequence length="597" mass="68880">MHGTFLTTIIYDQEWDLCSHTFLNYKQEQDNLDNCFFRNTGKITFFSSFFSSRKMKYYIFIILFVCTSIKSAEIELNDRKLYRVVPESEGDLEFLKTIRDLEPGLIFWNGFGETEEPVDILASPSTLDQVFREAPSSLRKALTTKYPEVEIEFNQDDEKEDEQDALILPTPTLIPQQDIPETNLKTGTYYKIGLKRFPNGYLRTTPDQNSTTDSQSYIIIDTAASTNPKYQNAGSHYDQIQWYFVPSNVSGWYVLRNRFTDNSKAYTTWSRNWPTDEETKYVYLVTQSRSQEQSDNLAEDNDNFLWKPIPTPEAGKFRLRVKDYPNDFVTWTEQKYGATSHYLQVEYSPDARHRAIYDQGNDWWDDTLFTFEPIETSVQAIVKQIELDTKSFIDDGLMPLYMKTDCDHDSSKNLTFNNRGSVEDVQSLQQKSKLQGTFMLRLNDDLLKNALDFKNAKMTVPWSTNYNVIESQNQDGENFSLNTKEKVKFSTDVVIPPFTKRILQTCYQHIELSLSDQSGIPIQAVVEAFCATDRPSVEFKSVSSRGNTECVDKELRDRNEVPGVELGRRQTSVVLSLYGTIVSGKFGHQGIFVPLLS</sequence>
<dbReference type="Proteomes" id="UP001642540">
    <property type="component" value="Unassembled WGS sequence"/>
</dbReference>
<comment type="caution">
    <text evidence="3">The sequence shown here is derived from an EMBL/GenBank/DDBJ whole genome shotgun (WGS) entry which is preliminary data.</text>
</comment>
<reference evidence="3 4" key="1">
    <citation type="submission" date="2024-08" db="EMBL/GenBank/DDBJ databases">
        <authorList>
            <person name="Cucini C."/>
            <person name="Frati F."/>
        </authorList>
    </citation>
    <scope>NUCLEOTIDE SEQUENCE [LARGE SCALE GENOMIC DNA]</scope>
</reference>
<name>A0ABP1QAY0_9HEXA</name>
<keyword evidence="1" id="KW-0479">Metal-binding</keyword>
<gene>
    <name evidence="3" type="ORF">ODALV1_LOCUS7183</name>
</gene>
<evidence type="ECO:0000256" key="1">
    <source>
        <dbReference type="ARBA" id="ARBA00022723"/>
    </source>
</evidence>
<accession>A0ABP1QAY0</accession>
<keyword evidence="2" id="KW-0862">Zinc</keyword>
<proteinExistence type="predicted"/>
<dbReference type="Gene3D" id="3.30.70.340">
    <property type="entry name" value="Metallocarboxypeptidase-like"/>
    <property type="match status" value="1"/>
</dbReference>
<dbReference type="InterPro" id="IPR036990">
    <property type="entry name" value="M14A-like_propep"/>
</dbReference>
<evidence type="ECO:0000313" key="4">
    <source>
        <dbReference type="Proteomes" id="UP001642540"/>
    </source>
</evidence>
<evidence type="ECO:0000313" key="3">
    <source>
        <dbReference type="EMBL" id="CAL8088854.1"/>
    </source>
</evidence>
<protein>
    <submittedName>
        <fullName evidence="3">Uncharacterized protein</fullName>
    </submittedName>
</protein>
<keyword evidence="4" id="KW-1185">Reference proteome</keyword>
<organism evidence="3 4">
    <name type="scientific">Orchesella dallaii</name>
    <dbReference type="NCBI Taxonomy" id="48710"/>
    <lineage>
        <taxon>Eukaryota</taxon>
        <taxon>Metazoa</taxon>
        <taxon>Ecdysozoa</taxon>
        <taxon>Arthropoda</taxon>
        <taxon>Hexapoda</taxon>
        <taxon>Collembola</taxon>
        <taxon>Entomobryomorpha</taxon>
        <taxon>Entomobryoidea</taxon>
        <taxon>Orchesellidae</taxon>
        <taxon>Orchesellinae</taxon>
        <taxon>Orchesella</taxon>
    </lineage>
</organism>
<evidence type="ECO:0000256" key="2">
    <source>
        <dbReference type="ARBA" id="ARBA00022833"/>
    </source>
</evidence>
<dbReference type="SUPFAM" id="SSF54897">
    <property type="entry name" value="Protease propeptides/inhibitors"/>
    <property type="match status" value="1"/>
</dbReference>
<dbReference type="EMBL" id="CAXLJM020000023">
    <property type="protein sequence ID" value="CAL8088854.1"/>
    <property type="molecule type" value="Genomic_DNA"/>
</dbReference>